<dbReference type="KEGG" id="tva:4752900"/>
<gene>
    <name evidence="2" type="ORF">TVAG_078450</name>
</gene>
<dbReference type="STRING" id="5722.A2FIU1"/>
<reference evidence="2" key="2">
    <citation type="journal article" date="2007" name="Science">
        <title>Draft genome sequence of the sexually transmitted pathogen Trichomonas vaginalis.</title>
        <authorList>
            <person name="Carlton J.M."/>
            <person name="Hirt R.P."/>
            <person name="Silva J.C."/>
            <person name="Delcher A.L."/>
            <person name="Schatz M."/>
            <person name="Zhao Q."/>
            <person name="Wortman J.R."/>
            <person name="Bidwell S.L."/>
            <person name="Alsmark U.C.M."/>
            <person name="Besteiro S."/>
            <person name="Sicheritz-Ponten T."/>
            <person name="Noel C.J."/>
            <person name="Dacks J.B."/>
            <person name="Foster P.G."/>
            <person name="Simillion C."/>
            <person name="Van de Peer Y."/>
            <person name="Miranda-Saavedra D."/>
            <person name="Barton G.J."/>
            <person name="Westrop G.D."/>
            <person name="Mueller S."/>
            <person name="Dessi D."/>
            <person name="Fiori P.L."/>
            <person name="Ren Q."/>
            <person name="Paulsen I."/>
            <person name="Zhang H."/>
            <person name="Bastida-Corcuera F.D."/>
            <person name="Simoes-Barbosa A."/>
            <person name="Brown M.T."/>
            <person name="Hayes R.D."/>
            <person name="Mukherjee M."/>
            <person name="Okumura C.Y."/>
            <person name="Schneider R."/>
            <person name="Smith A.J."/>
            <person name="Vanacova S."/>
            <person name="Villalvazo M."/>
            <person name="Haas B.J."/>
            <person name="Pertea M."/>
            <person name="Feldblyum T.V."/>
            <person name="Utterback T.R."/>
            <person name="Shu C.L."/>
            <person name="Osoegawa K."/>
            <person name="de Jong P.J."/>
            <person name="Hrdy I."/>
            <person name="Horvathova L."/>
            <person name="Zubacova Z."/>
            <person name="Dolezal P."/>
            <person name="Malik S.B."/>
            <person name="Logsdon J.M. Jr."/>
            <person name="Henze K."/>
            <person name="Gupta A."/>
            <person name="Wang C.C."/>
            <person name="Dunne R.L."/>
            <person name="Upcroft J.A."/>
            <person name="Upcroft P."/>
            <person name="White O."/>
            <person name="Salzberg S.L."/>
            <person name="Tang P."/>
            <person name="Chiu C.-H."/>
            <person name="Lee Y.-S."/>
            <person name="Embley T.M."/>
            <person name="Coombs G.H."/>
            <person name="Mottram J.C."/>
            <person name="Tachezy J."/>
            <person name="Fraser-Liggett C.M."/>
            <person name="Johnson P.J."/>
        </authorList>
    </citation>
    <scope>NUCLEOTIDE SEQUENCE [LARGE SCALE GENOMIC DNA]</scope>
    <source>
        <strain evidence="2">G3</strain>
    </source>
</reference>
<dbReference type="InParanoid" id="A2FIU1"/>
<dbReference type="Gene3D" id="3.80.10.10">
    <property type="entry name" value="Ribonuclease Inhibitor"/>
    <property type="match status" value="1"/>
</dbReference>
<sequence length="229" mass="25990">MSAAFTDCENLETAVFTNCITINILSFSGCKKLKSIELQNVQSIGQYAFSACSSLETIKLPSCEVLSKAVFNDCSKLASIFIPKIREINSEDTFYGCSSLKELNLTTLKIVNGNSLDTFYKCNSLQKLYFGEKLPEKFGKFADFSNFQIILPSENSWKNYLSQCEVQFNGRYVWYGYKSPLFKASKRAGFFIIVVGIPLIFVSILLAYVIYAKIKERRMKESENFPKLL</sequence>
<reference evidence="2" key="1">
    <citation type="submission" date="2006-10" db="EMBL/GenBank/DDBJ databases">
        <authorList>
            <person name="Amadeo P."/>
            <person name="Zhao Q."/>
            <person name="Wortman J."/>
            <person name="Fraser-Liggett C."/>
            <person name="Carlton J."/>
        </authorList>
    </citation>
    <scope>NUCLEOTIDE SEQUENCE</scope>
    <source>
        <strain evidence="2">G3</strain>
    </source>
</reference>
<dbReference type="RefSeq" id="XP_001308086.1">
    <property type="nucleotide sequence ID" value="XM_001308085.1"/>
</dbReference>
<dbReference type="SUPFAM" id="SSF52058">
    <property type="entry name" value="L domain-like"/>
    <property type="match status" value="1"/>
</dbReference>
<proteinExistence type="predicted"/>
<dbReference type="Pfam" id="PF13306">
    <property type="entry name" value="LRR_5"/>
    <property type="match status" value="1"/>
</dbReference>
<evidence type="ECO:0000256" key="1">
    <source>
        <dbReference type="SAM" id="Phobius"/>
    </source>
</evidence>
<protein>
    <submittedName>
        <fullName evidence="2">Surface antigen BspA-like</fullName>
    </submittedName>
</protein>
<evidence type="ECO:0000313" key="2">
    <source>
        <dbReference type="EMBL" id="EAX95156.1"/>
    </source>
</evidence>
<keyword evidence="1" id="KW-0472">Membrane</keyword>
<keyword evidence="1" id="KW-1133">Transmembrane helix</keyword>
<dbReference type="EMBL" id="DS113820">
    <property type="protein sequence ID" value="EAX95156.1"/>
    <property type="molecule type" value="Genomic_DNA"/>
</dbReference>
<dbReference type="InterPro" id="IPR032675">
    <property type="entry name" value="LRR_dom_sf"/>
</dbReference>
<dbReference type="SMR" id="A2FIU1"/>
<dbReference type="VEuPathDB" id="TrichDB:TVAGG3_0462500"/>
<evidence type="ECO:0000313" key="3">
    <source>
        <dbReference type="Proteomes" id="UP000001542"/>
    </source>
</evidence>
<accession>A2FIU1</accession>
<dbReference type="AlphaFoldDB" id="A2FIU1"/>
<name>A2FIU1_TRIV3</name>
<feature type="transmembrane region" description="Helical" evidence="1">
    <location>
        <begin position="188"/>
        <end position="211"/>
    </location>
</feature>
<dbReference type="OMA" id="FINCRTL"/>
<keyword evidence="3" id="KW-1185">Reference proteome</keyword>
<dbReference type="InterPro" id="IPR053139">
    <property type="entry name" value="Surface_bspA-like"/>
</dbReference>
<dbReference type="PANTHER" id="PTHR45661">
    <property type="entry name" value="SURFACE ANTIGEN"/>
    <property type="match status" value="1"/>
</dbReference>
<keyword evidence="1" id="KW-0812">Transmembrane</keyword>
<dbReference type="PANTHER" id="PTHR45661:SF3">
    <property type="entry name" value="IG-LIKE DOMAIN-CONTAINING PROTEIN"/>
    <property type="match status" value="1"/>
</dbReference>
<dbReference type="OrthoDB" id="191683at2759"/>
<dbReference type="VEuPathDB" id="TrichDB:TVAG_078450"/>
<dbReference type="InterPro" id="IPR026906">
    <property type="entry name" value="LRR_5"/>
</dbReference>
<organism evidence="2 3">
    <name type="scientific">Trichomonas vaginalis (strain ATCC PRA-98 / G3)</name>
    <dbReference type="NCBI Taxonomy" id="412133"/>
    <lineage>
        <taxon>Eukaryota</taxon>
        <taxon>Metamonada</taxon>
        <taxon>Parabasalia</taxon>
        <taxon>Trichomonadida</taxon>
        <taxon>Trichomonadidae</taxon>
        <taxon>Trichomonas</taxon>
    </lineage>
</organism>
<dbReference type="Proteomes" id="UP000001542">
    <property type="component" value="Unassembled WGS sequence"/>
</dbReference>